<sequence length="138" mass="15348">MDELREKMSPKLQNVIAGLDFESTLEMSQHCLKIEPHLQLARKSEDQAARYQQRKDRYKKPILPPGLTRTAPPRASGPPKPKVLARTAGVCFHCHKTGHYANACPTAKVNEVDAKKKEEAEASGSEFTMSSDEGKDCL</sequence>
<keyword evidence="6" id="KW-1185">Reference proteome</keyword>
<evidence type="ECO:0000313" key="5">
    <source>
        <dbReference type="EMBL" id="KNE87482.1"/>
    </source>
</evidence>
<name>A0A0L0UK92_9BASI</name>
<dbReference type="GO" id="GO:0008270">
    <property type="term" value="F:zinc ion binding"/>
    <property type="evidence" value="ECO:0007669"/>
    <property type="project" value="UniProtKB-KW"/>
</dbReference>
<dbReference type="GO" id="GO:0003676">
    <property type="term" value="F:nucleic acid binding"/>
    <property type="evidence" value="ECO:0007669"/>
    <property type="project" value="InterPro"/>
</dbReference>
<proteinExistence type="predicted"/>
<evidence type="ECO:0000259" key="4">
    <source>
        <dbReference type="PROSITE" id="PS50158"/>
    </source>
</evidence>
<keyword evidence="2" id="KW-0863">Zinc-finger</keyword>
<feature type="region of interest" description="Disordered" evidence="3">
    <location>
        <begin position="45"/>
        <end position="82"/>
    </location>
</feature>
<dbReference type="SUPFAM" id="SSF57756">
    <property type="entry name" value="Retrovirus zinc finger-like domains"/>
    <property type="match status" value="1"/>
</dbReference>
<evidence type="ECO:0000256" key="1">
    <source>
        <dbReference type="ARBA" id="ARBA00022664"/>
    </source>
</evidence>
<dbReference type="GO" id="GO:0006397">
    <property type="term" value="P:mRNA processing"/>
    <property type="evidence" value="ECO:0007669"/>
    <property type="project" value="UniProtKB-KW"/>
</dbReference>
<feature type="region of interest" description="Disordered" evidence="3">
    <location>
        <begin position="113"/>
        <end position="138"/>
    </location>
</feature>
<evidence type="ECO:0000256" key="3">
    <source>
        <dbReference type="SAM" id="MobiDB-lite"/>
    </source>
</evidence>
<organism evidence="5 6">
    <name type="scientific">Puccinia striiformis f. sp. tritici PST-78</name>
    <dbReference type="NCBI Taxonomy" id="1165861"/>
    <lineage>
        <taxon>Eukaryota</taxon>
        <taxon>Fungi</taxon>
        <taxon>Dikarya</taxon>
        <taxon>Basidiomycota</taxon>
        <taxon>Pucciniomycotina</taxon>
        <taxon>Pucciniomycetes</taxon>
        <taxon>Pucciniales</taxon>
        <taxon>Pucciniaceae</taxon>
        <taxon>Puccinia</taxon>
    </lineage>
</organism>
<dbReference type="InterPro" id="IPR001878">
    <property type="entry name" value="Znf_CCHC"/>
</dbReference>
<evidence type="ECO:0000313" key="6">
    <source>
        <dbReference type="Proteomes" id="UP000054564"/>
    </source>
</evidence>
<reference evidence="6" key="1">
    <citation type="submission" date="2014-03" db="EMBL/GenBank/DDBJ databases">
        <title>The Genome Sequence of Puccinia striiformis f. sp. tritici PST-78.</title>
        <authorList>
            <consortium name="The Broad Institute Genome Sequencing Platform"/>
            <person name="Cuomo C."/>
            <person name="Hulbert S."/>
            <person name="Chen X."/>
            <person name="Walker B."/>
            <person name="Young S.K."/>
            <person name="Zeng Q."/>
            <person name="Gargeya S."/>
            <person name="Fitzgerald M."/>
            <person name="Haas B."/>
            <person name="Abouelleil A."/>
            <person name="Alvarado L."/>
            <person name="Arachchi H.M."/>
            <person name="Berlin A.M."/>
            <person name="Chapman S.B."/>
            <person name="Goldberg J."/>
            <person name="Griggs A."/>
            <person name="Gujja S."/>
            <person name="Hansen M."/>
            <person name="Howarth C."/>
            <person name="Imamovic A."/>
            <person name="Larimer J."/>
            <person name="McCowan C."/>
            <person name="Montmayeur A."/>
            <person name="Murphy C."/>
            <person name="Neiman D."/>
            <person name="Pearson M."/>
            <person name="Priest M."/>
            <person name="Roberts A."/>
            <person name="Saif S."/>
            <person name="Shea T."/>
            <person name="Sisk P."/>
            <person name="Sykes S."/>
            <person name="Wortman J."/>
            <person name="Nusbaum C."/>
            <person name="Birren B."/>
        </authorList>
    </citation>
    <scope>NUCLEOTIDE SEQUENCE [LARGE SCALE GENOMIC DNA]</scope>
    <source>
        <strain evidence="6">race PST-78</strain>
    </source>
</reference>
<dbReference type="EMBL" id="AJIL01005205">
    <property type="protein sequence ID" value="KNE87482.1"/>
    <property type="molecule type" value="Genomic_DNA"/>
</dbReference>
<keyword evidence="1" id="KW-0507">mRNA processing</keyword>
<keyword evidence="2" id="KW-0479">Metal-binding</keyword>
<protein>
    <recommendedName>
        <fullName evidence="4">CCHC-type domain-containing protein</fullName>
    </recommendedName>
</protein>
<gene>
    <name evidence="5" type="ORF">PSTG_19133</name>
</gene>
<keyword evidence="2" id="KW-0862">Zinc</keyword>
<dbReference type="SMART" id="SM00343">
    <property type="entry name" value="ZnF_C2HC"/>
    <property type="match status" value="1"/>
</dbReference>
<dbReference type="AlphaFoldDB" id="A0A0L0UK92"/>
<evidence type="ECO:0000256" key="2">
    <source>
        <dbReference type="PROSITE-ProRule" id="PRU00047"/>
    </source>
</evidence>
<accession>A0A0L0UK92</accession>
<dbReference type="Proteomes" id="UP000054564">
    <property type="component" value="Unassembled WGS sequence"/>
</dbReference>
<dbReference type="InterPro" id="IPR036875">
    <property type="entry name" value="Znf_CCHC_sf"/>
</dbReference>
<comment type="caution">
    <text evidence="5">The sequence shown here is derived from an EMBL/GenBank/DDBJ whole genome shotgun (WGS) entry which is preliminary data.</text>
</comment>
<feature type="domain" description="CCHC-type" evidence="4">
    <location>
        <begin position="91"/>
        <end position="105"/>
    </location>
</feature>
<dbReference type="Gene3D" id="4.10.60.10">
    <property type="entry name" value="Zinc finger, CCHC-type"/>
    <property type="match status" value="1"/>
</dbReference>
<dbReference type="PROSITE" id="PS50158">
    <property type="entry name" value="ZF_CCHC"/>
    <property type="match status" value="1"/>
</dbReference>